<evidence type="ECO:0000256" key="2">
    <source>
        <dbReference type="ARBA" id="ARBA00013927"/>
    </source>
</evidence>
<evidence type="ECO:0000313" key="9">
    <source>
        <dbReference type="EMBL" id="KAI6646595.1"/>
    </source>
</evidence>
<comment type="function">
    <text evidence="7">Component of the anaphase promoting complex/cyclosome (APC/C), a cell cycle-regulated E3 ubiquitin-protein ligase complex that controls progression through mitosis and the G1 phase of the cell cycle.</text>
</comment>
<sequence>MDQSYVGLNSTFDYLTKEPESIIANREVSMLGVWSVSSCKSGYGVRNLRDNSLETYWQSDGVQPHWVAVEYPKKTNIRKIGIYMDYLQDESYTPSKITILSGYTFLDLKVETELDLYEPKGWRFVELFDEDHNYIRAFILQIKITNNHQSGRDTHLRQVKIYAPIAESNVPKAIGEFTDPNYLKYNYIK</sequence>
<dbReference type="PANTHER" id="PTHR12936:SF0">
    <property type="entry name" value="ANAPHASE-PROMOTING COMPLEX SUBUNIT 10"/>
    <property type="match status" value="1"/>
</dbReference>
<keyword evidence="6 7" id="KW-0131">Cell cycle</keyword>
<dbReference type="PIRSF" id="PIRSF028841">
    <property type="entry name" value="APC10_sub"/>
    <property type="match status" value="1"/>
</dbReference>
<dbReference type="InterPro" id="IPR016901">
    <property type="entry name" value="APC10/Doc1"/>
</dbReference>
<organism evidence="9 10">
    <name type="scientific">Oopsacas minuta</name>
    <dbReference type="NCBI Taxonomy" id="111878"/>
    <lineage>
        <taxon>Eukaryota</taxon>
        <taxon>Metazoa</taxon>
        <taxon>Porifera</taxon>
        <taxon>Hexactinellida</taxon>
        <taxon>Hexasterophora</taxon>
        <taxon>Lyssacinosida</taxon>
        <taxon>Leucopsacidae</taxon>
        <taxon>Oopsacas</taxon>
    </lineage>
</organism>
<keyword evidence="10" id="KW-1185">Reference proteome</keyword>
<dbReference type="GO" id="GO:0031145">
    <property type="term" value="P:anaphase-promoting complex-dependent catabolic process"/>
    <property type="evidence" value="ECO:0007669"/>
    <property type="project" value="InterPro"/>
</dbReference>
<accession>A0AAV7JDQ7</accession>
<dbReference type="InterPro" id="IPR004939">
    <property type="entry name" value="APC_su10/DOC_dom"/>
</dbReference>
<evidence type="ECO:0000259" key="8">
    <source>
        <dbReference type="PROSITE" id="PS51284"/>
    </source>
</evidence>
<dbReference type="GO" id="GO:0051301">
    <property type="term" value="P:cell division"/>
    <property type="evidence" value="ECO:0007669"/>
    <property type="project" value="UniProtKB-KW"/>
</dbReference>
<dbReference type="Pfam" id="PF03256">
    <property type="entry name" value="ANAPC10"/>
    <property type="match status" value="1"/>
</dbReference>
<evidence type="ECO:0000256" key="3">
    <source>
        <dbReference type="ARBA" id="ARBA00022618"/>
    </source>
</evidence>
<evidence type="ECO:0000256" key="5">
    <source>
        <dbReference type="ARBA" id="ARBA00022786"/>
    </source>
</evidence>
<comment type="caution">
    <text evidence="9">The sequence shown here is derived from an EMBL/GenBank/DDBJ whole genome shotgun (WGS) entry which is preliminary data.</text>
</comment>
<dbReference type="SUPFAM" id="SSF49785">
    <property type="entry name" value="Galactose-binding domain-like"/>
    <property type="match status" value="1"/>
</dbReference>
<keyword evidence="4 7" id="KW-0498">Mitosis</keyword>
<feature type="domain" description="DOC" evidence="8">
    <location>
        <begin position="4"/>
        <end position="188"/>
    </location>
</feature>
<proteinExistence type="inferred from homology"/>
<dbReference type="CDD" id="cd08366">
    <property type="entry name" value="APC10"/>
    <property type="match status" value="1"/>
</dbReference>
<comment type="similarity">
    <text evidence="1 7">Belongs to the APC10 family.</text>
</comment>
<dbReference type="Proteomes" id="UP001165289">
    <property type="component" value="Unassembled WGS sequence"/>
</dbReference>
<evidence type="ECO:0000256" key="7">
    <source>
        <dbReference type="PIRNR" id="PIRNR028841"/>
    </source>
</evidence>
<dbReference type="EMBL" id="JAKMXF010000354">
    <property type="protein sequence ID" value="KAI6646595.1"/>
    <property type="molecule type" value="Genomic_DNA"/>
</dbReference>
<keyword evidence="3 7" id="KW-0132">Cell division</keyword>
<evidence type="ECO:0000256" key="4">
    <source>
        <dbReference type="ARBA" id="ARBA00022776"/>
    </source>
</evidence>
<dbReference type="InterPro" id="IPR008979">
    <property type="entry name" value="Galactose-bd-like_sf"/>
</dbReference>
<dbReference type="SMART" id="SM01337">
    <property type="entry name" value="APC10"/>
    <property type="match status" value="1"/>
</dbReference>
<evidence type="ECO:0000256" key="6">
    <source>
        <dbReference type="ARBA" id="ARBA00023306"/>
    </source>
</evidence>
<evidence type="ECO:0000313" key="10">
    <source>
        <dbReference type="Proteomes" id="UP001165289"/>
    </source>
</evidence>
<dbReference type="PANTHER" id="PTHR12936">
    <property type="entry name" value="ANAPHASE-PROMOTING COMPLEX 10"/>
    <property type="match status" value="1"/>
</dbReference>
<reference evidence="9 10" key="1">
    <citation type="journal article" date="2023" name="BMC Biol.">
        <title>The compact genome of the sponge Oopsacas minuta (Hexactinellida) is lacking key metazoan core genes.</title>
        <authorList>
            <person name="Santini S."/>
            <person name="Schenkelaars Q."/>
            <person name="Jourda C."/>
            <person name="Duchesne M."/>
            <person name="Belahbib H."/>
            <person name="Rocher C."/>
            <person name="Selva M."/>
            <person name="Riesgo A."/>
            <person name="Vervoort M."/>
            <person name="Leys S.P."/>
            <person name="Kodjabachian L."/>
            <person name="Le Bivic A."/>
            <person name="Borchiellini C."/>
            <person name="Claverie J.M."/>
            <person name="Renard E."/>
        </authorList>
    </citation>
    <scope>NUCLEOTIDE SEQUENCE [LARGE SCALE GENOMIC DNA]</scope>
    <source>
        <strain evidence="9">SPO-2</strain>
    </source>
</reference>
<dbReference type="GO" id="GO:0005680">
    <property type="term" value="C:anaphase-promoting complex"/>
    <property type="evidence" value="ECO:0007669"/>
    <property type="project" value="InterPro"/>
</dbReference>
<evidence type="ECO:0000256" key="1">
    <source>
        <dbReference type="ARBA" id="ARBA00006762"/>
    </source>
</evidence>
<dbReference type="AlphaFoldDB" id="A0AAV7JDQ7"/>
<keyword evidence="5 7" id="KW-0833">Ubl conjugation pathway</keyword>
<dbReference type="Gene3D" id="2.60.120.260">
    <property type="entry name" value="Galactose-binding domain-like"/>
    <property type="match status" value="1"/>
</dbReference>
<name>A0AAV7JDQ7_9METZ</name>
<protein>
    <recommendedName>
        <fullName evidence="2 7">Anaphase-promoting complex subunit 10</fullName>
    </recommendedName>
</protein>
<dbReference type="GO" id="GO:0070979">
    <property type="term" value="P:protein K11-linked ubiquitination"/>
    <property type="evidence" value="ECO:0007669"/>
    <property type="project" value="TreeGrafter"/>
</dbReference>
<dbReference type="PROSITE" id="PS51284">
    <property type="entry name" value="DOC"/>
    <property type="match status" value="1"/>
</dbReference>
<gene>
    <name evidence="9" type="ORF">LOD99_12716</name>
</gene>